<protein>
    <recommendedName>
        <fullName evidence="7">ABC transporter substrate-binding protein</fullName>
    </recommendedName>
</protein>
<dbReference type="Pfam" id="PF13416">
    <property type="entry name" value="SBP_bac_8"/>
    <property type="match status" value="1"/>
</dbReference>
<gene>
    <name evidence="5" type="ORF">A3C93_05745</name>
</gene>
<evidence type="ECO:0000256" key="4">
    <source>
        <dbReference type="SAM" id="Phobius"/>
    </source>
</evidence>
<accession>A0A1G2DAY0</accession>
<comment type="caution">
    <text evidence="5">The sequence shown here is derived from an EMBL/GenBank/DDBJ whole genome shotgun (WGS) entry which is preliminary data.</text>
</comment>
<dbReference type="GO" id="GO:0042956">
    <property type="term" value="P:maltodextrin transmembrane transport"/>
    <property type="evidence" value="ECO:0007669"/>
    <property type="project" value="TreeGrafter"/>
</dbReference>
<evidence type="ECO:0000313" key="6">
    <source>
        <dbReference type="Proteomes" id="UP000178636"/>
    </source>
</evidence>
<keyword evidence="2" id="KW-0813">Transport</keyword>
<reference evidence="5 6" key="1">
    <citation type="journal article" date="2016" name="Nat. Commun.">
        <title>Thousands of microbial genomes shed light on interconnected biogeochemical processes in an aquifer system.</title>
        <authorList>
            <person name="Anantharaman K."/>
            <person name="Brown C.T."/>
            <person name="Hug L.A."/>
            <person name="Sharon I."/>
            <person name="Castelle C.J."/>
            <person name="Probst A.J."/>
            <person name="Thomas B.C."/>
            <person name="Singh A."/>
            <person name="Wilkins M.J."/>
            <person name="Karaoz U."/>
            <person name="Brodie E.L."/>
            <person name="Williams K.H."/>
            <person name="Hubbard S.S."/>
            <person name="Banfield J.F."/>
        </authorList>
    </citation>
    <scope>NUCLEOTIDE SEQUENCE [LARGE SCALE GENOMIC DNA]</scope>
</reference>
<name>A0A1G2DAY0_9BACT</name>
<evidence type="ECO:0000256" key="2">
    <source>
        <dbReference type="ARBA" id="ARBA00022448"/>
    </source>
</evidence>
<dbReference type="Proteomes" id="UP000178636">
    <property type="component" value="Unassembled WGS sequence"/>
</dbReference>
<dbReference type="PANTHER" id="PTHR30061">
    <property type="entry name" value="MALTOSE-BINDING PERIPLASMIC PROTEIN"/>
    <property type="match status" value="1"/>
</dbReference>
<dbReference type="GO" id="GO:1901982">
    <property type="term" value="F:maltose binding"/>
    <property type="evidence" value="ECO:0007669"/>
    <property type="project" value="TreeGrafter"/>
</dbReference>
<evidence type="ECO:0008006" key="7">
    <source>
        <dbReference type="Google" id="ProtNLM"/>
    </source>
</evidence>
<dbReference type="STRING" id="1798664.A3C93_05745"/>
<dbReference type="InterPro" id="IPR006059">
    <property type="entry name" value="SBP"/>
</dbReference>
<sequence length="441" mass="49066">MRSFHSILLTFFGFMAVVAIGVFSFAPSRGDQKIIGASGNAVIWGTFDLTPAAQNVIVNFNAAYQKSFSVTYEYHDPENFDNDIVEALASGKGPDVLLLPDDLILRHIDKIELIPYTSFPPDVFQASFVQAAEIYMRDQGLVALPFVLDPMVMYWNRDMFNNASVIAPPRYWDELLLLAPKLTKRNPKTFEVTESAIAFGEYVNVEHAKDVLALLFLQVGNPIVALKNGKPRAMLMGGDESKLTPSEDVLSSLRFFMDFSNPQKSNFTWNRSRANSLNEFIDGNLAMHLDYASAYTRIKEKNPHLNFSVTQVPLLRETSAEITFTKIHGLAVMKSSKNKSTAFVVVQRLLTDADPAKDFAAAFDLPPVTRKPLAARPTDAALAAFYDAAIRGRTWLDPRPSLSDEAFRNMVESVSSGRSNISDAVNGLHHALNAMLRPYQQ</sequence>
<dbReference type="GO" id="GO:0015768">
    <property type="term" value="P:maltose transport"/>
    <property type="evidence" value="ECO:0007669"/>
    <property type="project" value="TreeGrafter"/>
</dbReference>
<keyword evidence="4" id="KW-0472">Membrane</keyword>
<dbReference type="GO" id="GO:0055052">
    <property type="term" value="C:ATP-binding cassette (ABC) transporter complex, substrate-binding subunit-containing"/>
    <property type="evidence" value="ECO:0007669"/>
    <property type="project" value="TreeGrafter"/>
</dbReference>
<evidence type="ECO:0000256" key="1">
    <source>
        <dbReference type="ARBA" id="ARBA00008520"/>
    </source>
</evidence>
<comment type="similarity">
    <text evidence="1">Belongs to the bacterial solute-binding protein 1 family.</text>
</comment>
<dbReference type="PANTHER" id="PTHR30061:SF50">
    <property type="entry name" value="MALTOSE_MALTODEXTRIN-BINDING PERIPLASMIC PROTEIN"/>
    <property type="match status" value="1"/>
</dbReference>
<dbReference type="SUPFAM" id="SSF53850">
    <property type="entry name" value="Periplasmic binding protein-like II"/>
    <property type="match status" value="1"/>
</dbReference>
<organism evidence="5 6">
    <name type="scientific">Candidatus Lloydbacteria bacterium RIFCSPHIGHO2_02_FULL_54_17</name>
    <dbReference type="NCBI Taxonomy" id="1798664"/>
    <lineage>
        <taxon>Bacteria</taxon>
        <taxon>Candidatus Lloydiibacteriota</taxon>
    </lineage>
</organism>
<keyword evidence="4" id="KW-1133">Transmembrane helix</keyword>
<evidence type="ECO:0000313" key="5">
    <source>
        <dbReference type="EMBL" id="OGZ10787.1"/>
    </source>
</evidence>
<keyword evidence="4" id="KW-0812">Transmembrane</keyword>
<keyword evidence="3" id="KW-0732">Signal</keyword>
<feature type="transmembrane region" description="Helical" evidence="4">
    <location>
        <begin position="7"/>
        <end position="26"/>
    </location>
</feature>
<proteinExistence type="inferred from homology"/>
<evidence type="ECO:0000256" key="3">
    <source>
        <dbReference type="ARBA" id="ARBA00022729"/>
    </source>
</evidence>
<dbReference type="Gene3D" id="3.40.190.10">
    <property type="entry name" value="Periplasmic binding protein-like II"/>
    <property type="match status" value="1"/>
</dbReference>
<dbReference type="EMBL" id="MHLO01000046">
    <property type="protein sequence ID" value="OGZ10787.1"/>
    <property type="molecule type" value="Genomic_DNA"/>
</dbReference>
<dbReference type="AlphaFoldDB" id="A0A1G2DAY0"/>